<name>A0A2T0LGC8_9BACL</name>
<dbReference type="InterPro" id="IPR020556">
    <property type="entry name" value="Amidase_CS"/>
</dbReference>
<protein>
    <submittedName>
        <fullName evidence="3">Aspartyl-tRNA(Asn)/glutamyl-tRNA(Gln) amidotransferase subunit A</fullName>
    </submittedName>
</protein>
<dbReference type="PANTHER" id="PTHR11895">
    <property type="entry name" value="TRANSAMIDASE"/>
    <property type="match status" value="1"/>
</dbReference>
<gene>
    <name evidence="3" type="ORF">CLV97_10781</name>
</gene>
<evidence type="ECO:0000313" key="4">
    <source>
        <dbReference type="Proteomes" id="UP000237797"/>
    </source>
</evidence>
<evidence type="ECO:0000256" key="1">
    <source>
        <dbReference type="SAM" id="MobiDB-lite"/>
    </source>
</evidence>
<keyword evidence="4" id="KW-1185">Reference proteome</keyword>
<proteinExistence type="predicted"/>
<dbReference type="SUPFAM" id="SSF75304">
    <property type="entry name" value="Amidase signature (AS) enzymes"/>
    <property type="match status" value="1"/>
</dbReference>
<dbReference type="Gene3D" id="3.90.1300.10">
    <property type="entry name" value="Amidase signature (AS) domain"/>
    <property type="match status" value="1"/>
</dbReference>
<accession>A0A2T0LGC8</accession>
<reference evidence="3 4" key="1">
    <citation type="submission" date="2018-03" db="EMBL/GenBank/DDBJ databases">
        <title>Genomic Encyclopedia of Archaeal and Bacterial Type Strains, Phase II (KMG-II): from individual species to whole genera.</title>
        <authorList>
            <person name="Goeker M."/>
        </authorList>
    </citation>
    <scope>NUCLEOTIDE SEQUENCE [LARGE SCALE GENOMIC DNA]</scope>
    <source>
        <strain evidence="3 4">DSM 44946</strain>
    </source>
</reference>
<feature type="region of interest" description="Disordered" evidence="1">
    <location>
        <begin position="17"/>
        <end position="40"/>
    </location>
</feature>
<evidence type="ECO:0000313" key="3">
    <source>
        <dbReference type="EMBL" id="PRX41315.1"/>
    </source>
</evidence>
<comment type="caution">
    <text evidence="3">The sequence shown here is derived from an EMBL/GenBank/DDBJ whole genome shotgun (WGS) entry which is preliminary data.</text>
</comment>
<dbReference type="PROSITE" id="PS00571">
    <property type="entry name" value="AMIDASES"/>
    <property type="match status" value="1"/>
</dbReference>
<dbReference type="InterPro" id="IPR000120">
    <property type="entry name" value="Amidase"/>
</dbReference>
<dbReference type="AlphaFoldDB" id="A0A2T0LGC8"/>
<sequence>MILGKTNTPEFGYTAVTDNPLFGRTNNPHDPGRTAGGSSGGSAAVVAAGLAPIAEGSDGGGSIRIPAGFCGVYGMKPTFGRIPYDTGPTRFSVVDPFLHHGSLTRYVEDAALFLDVFQGLHPADPFSLPVTERFFPLEEPDLKGWRIAYSPDLDYFRVEREVRTVVEGALRRLEEWGCRVEEVSLGLEDGAEIVTNTFVNLWAVWFAAHYGHFLEKERDRISRGMAATIEHGRRFSAVEMERWRQNRSAAYEKVEKVWQSFDLLVTPTLAVPAFPHGRNPREIDGKPIHPHNGWMLTSLFNLTGHPAASFPCGRSSEGLPIGMQIVAPRFAEKRILTVSRALEQSIRL</sequence>
<dbReference type="GO" id="GO:0016740">
    <property type="term" value="F:transferase activity"/>
    <property type="evidence" value="ECO:0007669"/>
    <property type="project" value="UniProtKB-KW"/>
</dbReference>
<dbReference type="EMBL" id="PVNE01000007">
    <property type="protein sequence ID" value="PRX41315.1"/>
    <property type="molecule type" value="Genomic_DNA"/>
</dbReference>
<dbReference type="InterPro" id="IPR023631">
    <property type="entry name" value="Amidase_dom"/>
</dbReference>
<keyword evidence="3" id="KW-0808">Transferase</keyword>
<feature type="domain" description="Amidase" evidence="2">
    <location>
        <begin position="2"/>
        <end position="336"/>
    </location>
</feature>
<dbReference type="PANTHER" id="PTHR11895:SF76">
    <property type="entry name" value="INDOLEACETAMIDE HYDROLASE"/>
    <property type="match status" value="1"/>
</dbReference>
<dbReference type="Pfam" id="PF01425">
    <property type="entry name" value="Amidase"/>
    <property type="match status" value="1"/>
</dbReference>
<evidence type="ECO:0000259" key="2">
    <source>
        <dbReference type="Pfam" id="PF01425"/>
    </source>
</evidence>
<organism evidence="3 4">
    <name type="scientific">Planifilum fimeticola</name>
    <dbReference type="NCBI Taxonomy" id="201975"/>
    <lineage>
        <taxon>Bacteria</taxon>
        <taxon>Bacillati</taxon>
        <taxon>Bacillota</taxon>
        <taxon>Bacilli</taxon>
        <taxon>Bacillales</taxon>
        <taxon>Thermoactinomycetaceae</taxon>
        <taxon>Planifilum</taxon>
    </lineage>
</organism>
<dbReference type="InterPro" id="IPR036928">
    <property type="entry name" value="AS_sf"/>
</dbReference>
<dbReference type="Proteomes" id="UP000237797">
    <property type="component" value="Unassembled WGS sequence"/>
</dbReference>